<dbReference type="AlphaFoldDB" id="A0AA97P9V3"/>
<dbReference type="Gene3D" id="3.40.1190.20">
    <property type="match status" value="2"/>
</dbReference>
<dbReference type="GO" id="GO:0004454">
    <property type="term" value="F:ketohexokinase activity"/>
    <property type="evidence" value="ECO:0007669"/>
    <property type="project" value="InterPro"/>
</dbReference>
<reference evidence="4" key="1">
    <citation type="journal article" date="2012" name="PLoS Genet.">
        <title>Comparative analysis of the genomes of two field isolates of the rice blast fungus Magnaporthe oryzae.</title>
        <authorList>
            <person name="Xue M."/>
            <person name="Yang J."/>
            <person name="Li Z."/>
            <person name="Hu S."/>
            <person name="Yao N."/>
            <person name="Dean R.A."/>
            <person name="Zhao W."/>
            <person name="Shen M."/>
            <person name="Zhang H."/>
            <person name="Li C."/>
            <person name="Liu L."/>
            <person name="Cao L."/>
            <person name="Xu X."/>
            <person name="Xing Y."/>
            <person name="Hsiang T."/>
            <person name="Zhang Z."/>
            <person name="Xu J.R."/>
            <person name="Peng Y.L."/>
        </authorList>
    </citation>
    <scope>NUCLEOTIDE SEQUENCE</scope>
    <source>
        <strain evidence="4">Y34</strain>
    </source>
</reference>
<accession>A0AA97P9V3</accession>
<dbReference type="CDD" id="cd01939">
    <property type="entry name" value="Ketohexokinase"/>
    <property type="match status" value="1"/>
</dbReference>
<dbReference type="InterPro" id="IPR011611">
    <property type="entry name" value="PfkB_dom"/>
</dbReference>
<dbReference type="Proteomes" id="UP000011086">
    <property type="component" value="Unassembled WGS sequence"/>
</dbReference>
<keyword evidence="2" id="KW-0418">Kinase</keyword>
<dbReference type="InterPro" id="IPR029056">
    <property type="entry name" value="Ribokinase-like"/>
</dbReference>
<dbReference type="SUPFAM" id="SSF53613">
    <property type="entry name" value="Ribokinase-like"/>
    <property type="match status" value="1"/>
</dbReference>
<feature type="domain" description="Carbohydrate kinase PfkB" evidence="3">
    <location>
        <begin position="200"/>
        <end position="299"/>
    </location>
</feature>
<evidence type="ECO:0000256" key="1">
    <source>
        <dbReference type="ARBA" id="ARBA00022679"/>
    </source>
</evidence>
<dbReference type="InterPro" id="IPR034093">
    <property type="entry name" value="KHK"/>
</dbReference>
<gene>
    <name evidence="4" type="ORF">OOU_Y34scaffold00094g67</name>
</gene>
<evidence type="ECO:0000259" key="3">
    <source>
        <dbReference type="Pfam" id="PF00294"/>
    </source>
</evidence>
<protein>
    <recommendedName>
        <fullName evidence="3">Carbohydrate kinase PfkB domain-containing protein</fullName>
    </recommendedName>
</protein>
<dbReference type="PANTHER" id="PTHR42774">
    <property type="entry name" value="PHOSPHOTRANSFERASE SYSTEM TRANSPORT PROTEIN"/>
    <property type="match status" value="1"/>
</dbReference>
<name>A0AA97P9V3_PYRO3</name>
<dbReference type="EMBL" id="JH793109">
    <property type="protein sequence ID" value="ELQ44277.1"/>
    <property type="molecule type" value="Genomic_DNA"/>
</dbReference>
<evidence type="ECO:0000256" key="2">
    <source>
        <dbReference type="ARBA" id="ARBA00022777"/>
    </source>
</evidence>
<evidence type="ECO:0000313" key="4">
    <source>
        <dbReference type="EMBL" id="ELQ44277.1"/>
    </source>
</evidence>
<dbReference type="PROSITE" id="PS00584">
    <property type="entry name" value="PFKB_KINASES_2"/>
    <property type="match status" value="1"/>
</dbReference>
<dbReference type="GO" id="GO:0006000">
    <property type="term" value="P:fructose metabolic process"/>
    <property type="evidence" value="ECO:0007669"/>
    <property type="project" value="InterPro"/>
</dbReference>
<sequence>MDHIVTVGVCYLDTILRLVSSLLDSRKQLALSQCRTAEGFIDAHAKLWHGHSVPHFPQEDSKLRATNVQVRRGGNGANTLEVLQQLLPRCGDQEDQRRPSLHLMTPLPDLESPETAQVVDSFGIDSPIDLSLCLHRKGIQKAASSYIVRSNATGSRTIVNHNPLSEMEVDEFSQAAETWFSRMQAEPSRTWWHFEAKGYRSPEECLRREAPSTASHVFVTWGGHGASAMAIKGQDEYHHCDVHVDNGNDDIRVVDTVGAGDTFIAGILFGFACHPDDWDLPRKLRFAVRLATQKVQMDGFGGLTAPARPVDPCSGLLPFAICKCAKGESNPTPILRGTEYTGWPNKAGWSCRYWSGSSKPVSVAGEGAGKAYSTSCQKSMHGSAERQTRPGCFLLLYTRAELNPGGRRGLGFTSQWSGLWSRLRRIIALVEESLAGGARSVPVCLWPGYCAGSIRSQGSARATCCQGFQLNLQHGEGGLGERVAGAVEDTADGLPRMVRCITVPWLWSLEDTFVSRKPAGRPTMLLVALPIAA</sequence>
<dbReference type="InterPro" id="IPR052562">
    <property type="entry name" value="Ketohexokinase-related"/>
</dbReference>
<organism evidence="4">
    <name type="scientific">Pyricularia oryzae (strain Y34)</name>
    <name type="common">Rice blast fungus</name>
    <name type="synonym">Magnaporthe oryzae</name>
    <dbReference type="NCBI Taxonomy" id="1143189"/>
    <lineage>
        <taxon>Eukaryota</taxon>
        <taxon>Fungi</taxon>
        <taxon>Dikarya</taxon>
        <taxon>Ascomycota</taxon>
        <taxon>Pezizomycotina</taxon>
        <taxon>Sordariomycetes</taxon>
        <taxon>Sordariomycetidae</taxon>
        <taxon>Magnaporthales</taxon>
        <taxon>Pyriculariaceae</taxon>
        <taxon>Pyricularia</taxon>
    </lineage>
</organism>
<proteinExistence type="predicted"/>
<dbReference type="PANTHER" id="PTHR42774:SF3">
    <property type="entry name" value="KETOHEXOKINASE"/>
    <property type="match status" value="1"/>
</dbReference>
<dbReference type="InterPro" id="IPR002173">
    <property type="entry name" value="Carboh/pur_kinase_PfkB_CS"/>
</dbReference>
<keyword evidence="1" id="KW-0808">Transferase</keyword>
<dbReference type="Pfam" id="PF00294">
    <property type="entry name" value="PfkB"/>
    <property type="match status" value="1"/>
</dbReference>